<proteinExistence type="inferred from homology"/>
<dbReference type="GO" id="GO:0016301">
    <property type="term" value="F:kinase activity"/>
    <property type="evidence" value="ECO:0007669"/>
    <property type="project" value="UniProtKB-KW"/>
</dbReference>
<dbReference type="OrthoDB" id="9810372at2"/>
<dbReference type="InterPro" id="IPR000600">
    <property type="entry name" value="ROK"/>
</dbReference>
<keyword evidence="2" id="KW-0808">Transferase</keyword>
<dbReference type="SUPFAM" id="SSF46785">
    <property type="entry name" value="Winged helix' DNA-binding domain"/>
    <property type="match status" value="1"/>
</dbReference>
<dbReference type="PANTHER" id="PTHR18964:SF149">
    <property type="entry name" value="BIFUNCTIONAL UDP-N-ACETYLGLUCOSAMINE 2-EPIMERASE_N-ACETYLMANNOSAMINE KINASE"/>
    <property type="match status" value="1"/>
</dbReference>
<sequence>MAGEIRNNGRRALLAEIRRNKRIPRIDLAERTGISRATVTTITADLLKEGLIEEVREDVTGKDNRRGRPKVDLKIRGAARHVVGIKVANKTISTVLHDFEGAQIADHDLALEKSVFGANELAEKLAEVIAGLVDKAGLDAEDISGVGVGIAGTVDALQGFVYWSPSLVDRNLALGQVLKDHLGVPVFIDNDANLVAVAERSFGLGQEHSDFIVVTIESGVGMGIVIGNELYRGNRGCGAEFGHTKVQLDGALCRCGQRGCLEAYVADYALLREATVAGGNPADDKVENLLGAARHGDPLAKSIVDRAGRMFAMGLSNIVNIFDPELIILSGEQMQSDHLYAEDVIEAMRKSVVQIDKAGPEVVVHQWGDLMWAQGAAAYALDEVSELAVSGIKPNAV</sequence>
<dbReference type="GO" id="GO:0006355">
    <property type="term" value="P:regulation of DNA-templated transcription"/>
    <property type="evidence" value="ECO:0007669"/>
    <property type="project" value="UniProtKB-ARBA"/>
</dbReference>
<keyword evidence="2" id="KW-0418">Kinase</keyword>
<keyword evidence="3" id="KW-1185">Reference proteome</keyword>
<dbReference type="InterPro" id="IPR043129">
    <property type="entry name" value="ATPase_NBD"/>
</dbReference>
<evidence type="ECO:0000313" key="3">
    <source>
        <dbReference type="Proteomes" id="UP000183982"/>
    </source>
</evidence>
<dbReference type="STRING" id="1470563.SAMN05444000_10285"/>
<dbReference type="CDD" id="cd00090">
    <property type="entry name" value="HTH_ARSR"/>
    <property type="match status" value="1"/>
</dbReference>
<dbReference type="InterPro" id="IPR011991">
    <property type="entry name" value="ArsR-like_HTH"/>
</dbReference>
<comment type="similarity">
    <text evidence="1">Belongs to the ROK (NagC/XylR) family.</text>
</comment>
<dbReference type="Gene3D" id="1.10.10.10">
    <property type="entry name" value="Winged helix-like DNA-binding domain superfamily/Winged helix DNA-binding domain"/>
    <property type="match status" value="1"/>
</dbReference>
<dbReference type="PROSITE" id="PS01125">
    <property type="entry name" value="ROK"/>
    <property type="match status" value="1"/>
</dbReference>
<dbReference type="Pfam" id="PF00480">
    <property type="entry name" value="ROK"/>
    <property type="match status" value="1"/>
</dbReference>
<dbReference type="RefSeq" id="WP_073248871.1">
    <property type="nucleotide sequence ID" value="NZ_FQZQ01000002.1"/>
</dbReference>
<dbReference type="InterPro" id="IPR036388">
    <property type="entry name" value="WH-like_DNA-bd_sf"/>
</dbReference>
<name>A0A1M6CK05_9RHOB</name>
<organism evidence="2 3">
    <name type="scientific">Shimia gijangensis</name>
    <dbReference type="NCBI Taxonomy" id="1470563"/>
    <lineage>
        <taxon>Bacteria</taxon>
        <taxon>Pseudomonadati</taxon>
        <taxon>Pseudomonadota</taxon>
        <taxon>Alphaproteobacteria</taxon>
        <taxon>Rhodobacterales</taxon>
        <taxon>Roseobacteraceae</taxon>
    </lineage>
</organism>
<accession>A0A1M6CK05</accession>
<dbReference type="Pfam" id="PF13412">
    <property type="entry name" value="HTH_24"/>
    <property type="match status" value="1"/>
</dbReference>
<dbReference type="Gene3D" id="3.30.420.40">
    <property type="match status" value="2"/>
</dbReference>
<dbReference type="InterPro" id="IPR036390">
    <property type="entry name" value="WH_DNA-bd_sf"/>
</dbReference>
<dbReference type="InterPro" id="IPR049874">
    <property type="entry name" value="ROK_cs"/>
</dbReference>
<dbReference type="SUPFAM" id="SSF53067">
    <property type="entry name" value="Actin-like ATPase domain"/>
    <property type="match status" value="1"/>
</dbReference>
<dbReference type="PANTHER" id="PTHR18964">
    <property type="entry name" value="ROK (REPRESSOR, ORF, KINASE) FAMILY"/>
    <property type="match status" value="1"/>
</dbReference>
<dbReference type="AlphaFoldDB" id="A0A1M6CK05"/>
<dbReference type="Proteomes" id="UP000183982">
    <property type="component" value="Unassembled WGS sequence"/>
</dbReference>
<evidence type="ECO:0000313" key="2">
    <source>
        <dbReference type="EMBL" id="SHI61337.1"/>
    </source>
</evidence>
<dbReference type="EMBL" id="FQZQ01000002">
    <property type="protein sequence ID" value="SHI61337.1"/>
    <property type="molecule type" value="Genomic_DNA"/>
</dbReference>
<reference evidence="3" key="1">
    <citation type="submission" date="2016-11" db="EMBL/GenBank/DDBJ databases">
        <authorList>
            <person name="Varghese N."/>
            <person name="Submissions S."/>
        </authorList>
    </citation>
    <scope>NUCLEOTIDE SEQUENCE [LARGE SCALE GENOMIC DNA]</scope>
    <source>
        <strain evidence="3">DSM 100564</strain>
    </source>
</reference>
<protein>
    <submittedName>
        <fullName evidence="2">Sugar kinase of the NBD/HSP70 family, may contain an N-terminal HTH domain</fullName>
    </submittedName>
</protein>
<dbReference type="CDD" id="cd24073">
    <property type="entry name" value="ASKHA_ATPase_ROK_CYANR"/>
    <property type="match status" value="1"/>
</dbReference>
<gene>
    <name evidence="2" type="ORF">SAMN05444000_10285</name>
</gene>
<evidence type="ECO:0000256" key="1">
    <source>
        <dbReference type="ARBA" id="ARBA00006479"/>
    </source>
</evidence>